<dbReference type="KEGG" id="gtt:GUITHDRAFT_153308"/>
<feature type="non-terminal residue" evidence="2">
    <location>
        <position position="1"/>
    </location>
</feature>
<keyword evidence="4" id="KW-1185">Reference proteome</keyword>
<proteinExistence type="predicted"/>
<dbReference type="Proteomes" id="UP000011087">
    <property type="component" value="Unassembled WGS sequence"/>
</dbReference>
<dbReference type="HOGENOM" id="CLU_2645604_0_0_1"/>
<reference evidence="4" key="2">
    <citation type="submission" date="2012-11" db="EMBL/GenBank/DDBJ databases">
        <authorList>
            <person name="Kuo A."/>
            <person name="Curtis B.A."/>
            <person name="Tanifuji G."/>
            <person name="Burki F."/>
            <person name="Gruber A."/>
            <person name="Irimia M."/>
            <person name="Maruyama S."/>
            <person name="Arias M.C."/>
            <person name="Ball S.G."/>
            <person name="Gile G.H."/>
            <person name="Hirakawa Y."/>
            <person name="Hopkins J.F."/>
            <person name="Rensing S.A."/>
            <person name="Schmutz J."/>
            <person name="Symeonidi A."/>
            <person name="Elias M."/>
            <person name="Eveleigh R.J."/>
            <person name="Herman E.K."/>
            <person name="Klute M.J."/>
            <person name="Nakayama T."/>
            <person name="Obornik M."/>
            <person name="Reyes-Prieto A."/>
            <person name="Armbrust E.V."/>
            <person name="Aves S.J."/>
            <person name="Beiko R.G."/>
            <person name="Coutinho P."/>
            <person name="Dacks J.B."/>
            <person name="Durnford D.G."/>
            <person name="Fast N.M."/>
            <person name="Green B.R."/>
            <person name="Grisdale C."/>
            <person name="Hempe F."/>
            <person name="Henrissat B."/>
            <person name="Hoppner M.P."/>
            <person name="Ishida K.-I."/>
            <person name="Kim E."/>
            <person name="Koreny L."/>
            <person name="Kroth P.G."/>
            <person name="Liu Y."/>
            <person name="Malik S.-B."/>
            <person name="Maier U.G."/>
            <person name="McRose D."/>
            <person name="Mock T."/>
            <person name="Neilson J.A."/>
            <person name="Onodera N.T."/>
            <person name="Poole A.M."/>
            <person name="Pritham E.J."/>
            <person name="Richards T.A."/>
            <person name="Rocap G."/>
            <person name="Roy S.W."/>
            <person name="Sarai C."/>
            <person name="Schaack S."/>
            <person name="Shirato S."/>
            <person name="Slamovits C.H."/>
            <person name="Spencer D.F."/>
            <person name="Suzuki S."/>
            <person name="Worden A.Z."/>
            <person name="Zauner S."/>
            <person name="Barry K."/>
            <person name="Bell C."/>
            <person name="Bharti A.K."/>
            <person name="Crow J.A."/>
            <person name="Grimwood J."/>
            <person name="Kramer R."/>
            <person name="Lindquist E."/>
            <person name="Lucas S."/>
            <person name="Salamov A."/>
            <person name="McFadden G.I."/>
            <person name="Lane C.E."/>
            <person name="Keeling P.J."/>
            <person name="Gray M.W."/>
            <person name="Grigoriev I.V."/>
            <person name="Archibald J.M."/>
        </authorList>
    </citation>
    <scope>NUCLEOTIDE SEQUENCE</scope>
    <source>
        <strain evidence="4">CCMP2712</strain>
    </source>
</reference>
<reference evidence="3" key="3">
    <citation type="submission" date="2015-06" db="UniProtKB">
        <authorList>
            <consortium name="EnsemblProtists"/>
        </authorList>
    </citation>
    <scope>IDENTIFICATION</scope>
</reference>
<dbReference type="EMBL" id="JH993011">
    <property type="protein sequence ID" value="EKX43274.1"/>
    <property type="molecule type" value="Genomic_DNA"/>
</dbReference>
<name>L1J5A5_GUITC</name>
<evidence type="ECO:0000313" key="2">
    <source>
        <dbReference type="EMBL" id="EKX43274.1"/>
    </source>
</evidence>
<feature type="compositionally biased region" description="Basic and acidic residues" evidence="1">
    <location>
        <begin position="1"/>
        <end position="38"/>
    </location>
</feature>
<evidence type="ECO:0000313" key="3">
    <source>
        <dbReference type="EnsemblProtists" id="EKX43274"/>
    </source>
</evidence>
<dbReference type="RefSeq" id="XP_005830254.1">
    <property type="nucleotide sequence ID" value="XM_005830197.1"/>
</dbReference>
<organism evidence="2">
    <name type="scientific">Guillardia theta (strain CCMP2712)</name>
    <name type="common">Cryptophyte</name>
    <dbReference type="NCBI Taxonomy" id="905079"/>
    <lineage>
        <taxon>Eukaryota</taxon>
        <taxon>Cryptophyceae</taxon>
        <taxon>Pyrenomonadales</taxon>
        <taxon>Geminigeraceae</taxon>
        <taxon>Guillardia</taxon>
    </lineage>
</organism>
<dbReference type="EnsemblProtists" id="EKX43274">
    <property type="protein sequence ID" value="EKX43274"/>
    <property type="gene ID" value="GUITHDRAFT_153308"/>
</dbReference>
<dbReference type="GeneID" id="17300002"/>
<evidence type="ECO:0000313" key="4">
    <source>
        <dbReference type="Proteomes" id="UP000011087"/>
    </source>
</evidence>
<sequence length="77" mass="8517">MAGAREQAKLEGMEVRDGIRHRSAKEDHHEVKRQHETHVTPPLNLHNSLSSSTYAKPANTSEEAEVDDGTSSLVRSV</sequence>
<protein>
    <submittedName>
        <fullName evidence="2 3">Uncharacterized protein</fullName>
    </submittedName>
</protein>
<feature type="compositionally biased region" description="Low complexity" evidence="1">
    <location>
        <begin position="43"/>
        <end position="52"/>
    </location>
</feature>
<accession>L1J5A5</accession>
<feature type="region of interest" description="Disordered" evidence="1">
    <location>
        <begin position="1"/>
        <end position="77"/>
    </location>
</feature>
<reference evidence="2 4" key="1">
    <citation type="journal article" date="2012" name="Nature">
        <title>Algal genomes reveal evolutionary mosaicism and the fate of nucleomorphs.</title>
        <authorList>
            <consortium name="DOE Joint Genome Institute"/>
            <person name="Curtis B.A."/>
            <person name="Tanifuji G."/>
            <person name="Burki F."/>
            <person name="Gruber A."/>
            <person name="Irimia M."/>
            <person name="Maruyama S."/>
            <person name="Arias M.C."/>
            <person name="Ball S.G."/>
            <person name="Gile G.H."/>
            <person name="Hirakawa Y."/>
            <person name="Hopkins J.F."/>
            <person name="Kuo A."/>
            <person name="Rensing S.A."/>
            <person name="Schmutz J."/>
            <person name="Symeonidi A."/>
            <person name="Elias M."/>
            <person name="Eveleigh R.J."/>
            <person name="Herman E.K."/>
            <person name="Klute M.J."/>
            <person name="Nakayama T."/>
            <person name="Obornik M."/>
            <person name="Reyes-Prieto A."/>
            <person name="Armbrust E.V."/>
            <person name="Aves S.J."/>
            <person name="Beiko R.G."/>
            <person name="Coutinho P."/>
            <person name="Dacks J.B."/>
            <person name="Durnford D.G."/>
            <person name="Fast N.M."/>
            <person name="Green B.R."/>
            <person name="Grisdale C.J."/>
            <person name="Hempel F."/>
            <person name="Henrissat B."/>
            <person name="Hoppner M.P."/>
            <person name="Ishida K."/>
            <person name="Kim E."/>
            <person name="Koreny L."/>
            <person name="Kroth P.G."/>
            <person name="Liu Y."/>
            <person name="Malik S.B."/>
            <person name="Maier U.G."/>
            <person name="McRose D."/>
            <person name="Mock T."/>
            <person name="Neilson J.A."/>
            <person name="Onodera N.T."/>
            <person name="Poole A.M."/>
            <person name="Pritham E.J."/>
            <person name="Richards T.A."/>
            <person name="Rocap G."/>
            <person name="Roy S.W."/>
            <person name="Sarai C."/>
            <person name="Schaack S."/>
            <person name="Shirato S."/>
            <person name="Slamovits C.H."/>
            <person name="Spencer D.F."/>
            <person name="Suzuki S."/>
            <person name="Worden A.Z."/>
            <person name="Zauner S."/>
            <person name="Barry K."/>
            <person name="Bell C."/>
            <person name="Bharti A.K."/>
            <person name="Crow J.A."/>
            <person name="Grimwood J."/>
            <person name="Kramer R."/>
            <person name="Lindquist E."/>
            <person name="Lucas S."/>
            <person name="Salamov A."/>
            <person name="McFadden G.I."/>
            <person name="Lane C.E."/>
            <person name="Keeling P.J."/>
            <person name="Gray M.W."/>
            <person name="Grigoriev I.V."/>
            <person name="Archibald J.M."/>
        </authorList>
    </citation>
    <scope>NUCLEOTIDE SEQUENCE</scope>
    <source>
        <strain evidence="2 4">CCMP2712</strain>
    </source>
</reference>
<dbReference type="AlphaFoldDB" id="L1J5A5"/>
<dbReference type="PaxDb" id="55529-EKX43274"/>
<gene>
    <name evidence="2" type="ORF">GUITHDRAFT_153308</name>
</gene>
<evidence type="ECO:0000256" key="1">
    <source>
        <dbReference type="SAM" id="MobiDB-lite"/>
    </source>
</evidence>